<protein>
    <recommendedName>
        <fullName evidence="5">Inositol 1,4,5-trisphosphate receptor-interacting protein-like 1</fullName>
    </recommendedName>
</protein>
<dbReference type="GO" id="GO:0016020">
    <property type="term" value="C:membrane"/>
    <property type="evidence" value="ECO:0007669"/>
    <property type="project" value="TreeGrafter"/>
</dbReference>
<feature type="compositionally biased region" description="Acidic residues" evidence="1">
    <location>
        <begin position="103"/>
        <end position="113"/>
    </location>
</feature>
<dbReference type="PRINTS" id="PR02107">
    <property type="entry name" value="INOS145TPRIP"/>
</dbReference>
<evidence type="ECO:0000313" key="3">
    <source>
        <dbReference type="Ensembl" id="ENSCMMP00000001324.1"/>
    </source>
</evidence>
<feature type="region of interest" description="Disordered" evidence="1">
    <location>
        <begin position="99"/>
        <end position="120"/>
    </location>
</feature>
<reference evidence="3" key="3">
    <citation type="submission" date="2025-09" db="UniProtKB">
        <authorList>
            <consortium name="Ensembl"/>
        </authorList>
    </citation>
    <scope>IDENTIFICATION</scope>
</reference>
<evidence type="ECO:0000256" key="1">
    <source>
        <dbReference type="SAM" id="MobiDB-lite"/>
    </source>
</evidence>
<evidence type="ECO:0000256" key="2">
    <source>
        <dbReference type="SAM" id="SignalP"/>
    </source>
</evidence>
<reference evidence="3" key="2">
    <citation type="submission" date="2025-08" db="UniProtKB">
        <authorList>
            <consortium name="Ensembl"/>
        </authorList>
    </citation>
    <scope>IDENTIFICATION</scope>
</reference>
<accession>A0A8C3B9A0</accession>
<dbReference type="PANTHER" id="PTHR10656:SF40">
    <property type="entry name" value="INOSITOL 1,4,5-TRISPHOSPHATE RECEPTOR-INTERACTING PROTEIN-LIKE 1"/>
    <property type="match status" value="1"/>
</dbReference>
<dbReference type="Proteomes" id="UP000694556">
    <property type="component" value="Chromosome 5"/>
</dbReference>
<sequence length="518" mass="58787">MVSATFYLLAFLGLVESPEEVGDQLDESLNERMWQYAEEMQQLMMQLLSEIAETVKQLSWADVGHLLLSAMQYWQFWAAVDVALLLFWIVCLLFKNTRKHDSDDESSSSEEEEVRVPPIPNDAKDLPSFIAKRAYWPFPDPTVRCALVEEIVGDLLHIFDSVVLSSFFPMLQRAIGVGSAFEGWNPHMKDPVYRLLVPMTAPRGHSFHLELGNEEDLLARKSSIRVELECTCEREQEIGDMLCFLHHSEDELKKQELSLLSTLCTDSYLDAEKTAKWFQNFVKTAWVLMPQSQVYNVEVLPSTRTCKFQLTGAARRRLTIEIVFGVQQEDSDIFLSSQMRKDTSIPSTTWPQSCSVAERKFFQHVAREGMFNSLHLKCMQICALLSLQPGPSCSGQGLRLSPLVLATVRAARDPCCHHPLGNVARDGFSLRLDDISWYLRCCVEEKCLNHFFGNEMVPDVIVLPPAFQLSGPVNLFQHVKRDPYAKADALQEQELVLATFMKTIMQSAQPSAPQQLAP</sequence>
<feature type="chain" id="PRO_5034770217" description="Inositol 1,4,5-trisphosphate receptor-interacting protein-like 1" evidence="2">
    <location>
        <begin position="18"/>
        <end position="518"/>
    </location>
</feature>
<dbReference type="AlphaFoldDB" id="A0A8C3B9A0"/>
<feature type="signal peptide" evidence="2">
    <location>
        <begin position="1"/>
        <end position="17"/>
    </location>
</feature>
<keyword evidence="2" id="KW-0732">Signal</keyword>
<reference evidence="3" key="1">
    <citation type="submission" date="2018-09" db="EMBL/GenBank/DDBJ databases">
        <title>Common duck and Muscovy duck high density SNP chip.</title>
        <authorList>
            <person name="Vignal A."/>
            <person name="Thebault N."/>
            <person name="Warren W.C."/>
        </authorList>
    </citation>
    <scope>NUCLEOTIDE SEQUENCE [LARGE SCALE GENOMIC DNA]</scope>
</reference>
<name>A0A8C3B9A0_CAIMO</name>
<keyword evidence="4" id="KW-1185">Reference proteome</keyword>
<proteinExistence type="predicted"/>
<dbReference type="Ensembl" id="ENSCMMT00000001490.1">
    <property type="protein sequence ID" value="ENSCMMP00000001324.1"/>
    <property type="gene ID" value="ENSCMMG00000000892.1"/>
</dbReference>
<evidence type="ECO:0000313" key="4">
    <source>
        <dbReference type="Proteomes" id="UP000694556"/>
    </source>
</evidence>
<organism evidence="3 4">
    <name type="scientific">Cairina moschata</name>
    <name type="common">Muscovy duck</name>
    <dbReference type="NCBI Taxonomy" id="8855"/>
    <lineage>
        <taxon>Eukaryota</taxon>
        <taxon>Metazoa</taxon>
        <taxon>Chordata</taxon>
        <taxon>Craniata</taxon>
        <taxon>Vertebrata</taxon>
        <taxon>Euteleostomi</taxon>
        <taxon>Archelosauria</taxon>
        <taxon>Archosauria</taxon>
        <taxon>Dinosauria</taxon>
        <taxon>Saurischia</taxon>
        <taxon>Theropoda</taxon>
        <taxon>Coelurosauria</taxon>
        <taxon>Aves</taxon>
        <taxon>Neognathae</taxon>
        <taxon>Galloanserae</taxon>
        <taxon>Anseriformes</taxon>
        <taxon>Anatidae</taxon>
        <taxon>Anatinae</taxon>
        <taxon>Cairina</taxon>
    </lineage>
</organism>
<dbReference type="SMART" id="SM01265">
    <property type="entry name" value="Mab-21"/>
    <property type="match status" value="1"/>
</dbReference>
<dbReference type="PANTHER" id="PTHR10656">
    <property type="entry name" value="CELL FATE DETERMINING PROTEIN MAB21-RELATED"/>
    <property type="match status" value="1"/>
</dbReference>
<dbReference type="InterPro" id="IPR026250">
    <property type="entry name" value="ITPRIP-like"/>
</dbReference>
<evidence type="ECO:0008006" key="5">
    <source>
        <dbReference type="Google" id="ProtNLM"/>
    </source>
</evidence>
<dbReference type="InterPro" id="IPR024810">
    <property type="entry name" value="MAB21L/cGLR"/>
</dbReference>